<dbReference type="Proteomes" id="UP000821837">
    <property type="component" value="Chromosome 1"/>
</dbReference>
<dbReference type="GO" id="GO:0005634">
    <property type="term" value="C:nucleus"/>
    <property type="evidence" value="ECO:0007669"/>
    <property type="project" value="TreeGrafter"/>
</dbReference>
<sequence length="264" mass="29821">MSLSLLLDYRQEDNKEHSFEVSLFAELFNEMLIRDFGFNIYRALLEAPEQKEEKKKDGGKESDKKGDRRDDRKSDRRRDRKDDEKKTDDQDESDAASEQSDGEGDSEENKGNRGLLMKSEDGLPESNATEPSAALDSAGGAAGAKLVFHDGALLDVGKLLRQVERSERARTSSETRLKELIEALAEVRESWEASRQEVLKTQIDLDQARRQLVVVEDDLCSSRKAAQELRLALQNCRQHLQATLGSLETVLGRKEHRGDTKNDD</sequence>
<feature type="compositionally biased region" description="Acidic residues" evidence="1">
    <location>
        <begin position="89"/>
        <end position="106"/>
    </location>
</feature>
<protein>
    <recommendedName>
        <fullName evidence="2">LAIKA domain-containing protein</fullName>
    </recommendedName>
</protein>
<gene>
    <name evidence="3" type="ORF">HPB52_011768</name>
</gene>
<dbReference type="InterPro" id="IPR025224">
    <property type="entry name" value="CCAR1/CCAR2"/>
</dbReference>
<reference evidence="3" key="2">
    <citation type="submission" date="2021-09" db="EMBL/GenBank/DDBJ databases">
        <authorList>
            <person name="Jia N."/>
            <person name="Wang J."/>
            <person name="Shi W."/>
            <person name="Du L."/>
            <person name="Sun Y."/>
            <person name="Zhan W."/>
            <person name="Jiang J."/>
            <person name="Wang Q."/>
            <person name="Zhang B."/>
            <person name="Ji P."/>
            <person name="Sakyi L.B."/>
            <person name="Cui X."/>
            <person name="Yuan T."/>
            <person name="Jiang B."/>
            <person name="Yang W."/>
            <person name="Lam T.T.-Y."/>
            <person name="Chang Q."/>
            <person name="Ding S."/>
            <person name="Wang X."/>
            <person name="Zhu J."/>
            <person name="Ruan X."/>
            <person name="Zhao L."/>
            <person name="Wei J."/>
            <person name="Que T."/>
            <person name="Du C."/>
            <person name="Cheng J."/>
            <person name="Dai P."/>
            <person name="Han X."/>
            <person name="Huang E."/>
            <person name="Gao Y."/>
            <person name="Liu J."/>
            <person name="Shao H."/>
            <person name="Ye R."/>
            <person name="Li L."/>
            <person name="Wei W."/>
            <person name="Wang X."/>
            <person name="Wang C."/>
            <person name="Huo Q."/>
            <person name="Li W."/>
            <person name="Guo W."/>
            <person name="Chen H."/>
            <person name="Chen S."/>
            <person name="Zhou L."/>
            <person name="Zhou L."/>
            <person name="Ni X."/>
            <person name="Tian J."/>
            <person name="Zhou Y."/>
            <person name="Sheng Y."/>
            <person name="Liu T."/>
            <person name="Pan Y."/>
            <person name="Xia L."/>
            <person name="Li J."/>
            <person name="Zhao F."/>
            <person name="Cao W."/>
        </authorList>
    </citation>
    <scope>NUCLEOTIDE SEQUENCE</scope>
    <source>
        <strain evidence="3">Rsan-2018</strain>
        <tissue evidence="3">Larvae</tissue>
    </source>
</reference>
<evidence type="ECO:0000313" key="3">
    <source>
        <dbReference type="EMBL" id="KAH7983415.1"/>
    </source>
</evidence>
<comment type="caution">
    <text evidence="3">The sequence shown here is derived from an EMBL/GenBank/DDBJ whole genome shotgun (WGS) entry which is preliminary data.</text>
</comment>
<dbReference type="GO" id="GO:0006355">
    <property type="term" value="P:regulation of DNA-templated transcription"/>
    <property type="evidence" value="ECO:0007669"/>
    <property type="project" value="InterPro"/>
</dbReference>
<dbReference type="InterPro" id="IPR045353">
    <property type="entry name" value="LAIKA"/>
</dbReference>
<name>A0A9D4YPL1_RHISA</name>
<dbReference type="EMBL" id="JABSTV010001245">
    <property type="protein sequence ID" value="KAH7983415.1"/>
    <property type="molecule type" value="Genomic_DNA"/>
</dbReference>
<feature type="compositionally biased region" description="Basic and acidic residues" evidence="1">
    <location>
        <begin position="48"/>
        <end position="88"/>
    </location>
</feature>
<evidence type="ECO:0000259" key="2">
    <source>
        <dbReference type="Pfam" id="PF19256"/>
    </source>
</evidence>
<feature type="region of interest" description="Disordered" evidence="1">
    <location>
        <begin position="46"/>
        <end position="136"/>
    </location>
</feature>
<evidence type="ECO:0000256" key="1">
    <source>
        <dbReference type="SAM" id="MobiDB-lite"/>
    </source>
</evidence>
<keyword evidence="4" id="KW-1185">Reference proteome</keyword>
<dbReference type="PANTHER" id="PTHR14304">
    <property type="entry name" value="CELL DIVISION CYCLE AND APOPTOSIS REGULATOR PROTEIN"/>
    <property type="match status" value="1"/>
</dbReference>
<accession>A0A9D4YPL1</accession>
<dbReference type="AlphaFoldDB" id="A0A9D4YPL1"/>
<organism evidence="3 4">
    <name type="scientific">Rhipicephalus sanguineus</name>
    <name type="common">Brown dog tick</name>
    <name type="synonym">Ixodes sanguineus</name>
    <dbReference type="NCBI Taxonomy" id="34632"/>
    <lineage>
        <taxon>Eukaryota</taxon>
        <taxon>Metazoa</taxon>
        <taxon>Ecdysozoa</taxon>
        <taxon>Arthropoda</taxon>
        <taxon>Chelicerata</taxon>
        <taxon>Arachnida</taxon>
        <taxon>Acari</taxon>
        <taxon>Parasitiformes</taxon>
        <taxon>Ixodida</taxon>
        <taxon>Ixodoidea</taxon>
        <taxon>Ixodidae</taxon>
        <taxon>Rhipicephalinae</taxon>
        <taxon>Rhipicephalus</taxon>
        <taxon>Rhipicephalus</taxon>
    </lineage>
</organism>
<reference evidence="3" key="1">
    <citation type="journal article" date="2020" name="Cell">
        <title>Large-Scale Comparative Analyses of Tick Genomes Elucidate Their Genetic Diversity and Vector Capacities.</title>
        <authorList>
            <consortium name="Tick Genome and Microbiome Consortium (TIGMIC)"/>
            <person name="Jia N."/>
            <person name="Wang J."/>
            <person name="Shi W."/>
            <person name="Du L."/>
            <person name="Sun Y."/>
            <person name="Zhan W."/>
            <person name="Jiang J.F."/>
            <person name="Wang Q."/>
            <person name="Zhang B."/>
            <person name="Ji P."/>
            <person name="Bell-Sakyi L."/>
            <person name="Cui X.M."/>
            <person name="Yuan T.T."/>
            <person name="Jiang B.G."/>
            <person name="Yang W.F."/>
            <person name="Lam T.T."/>
            <person name="Chang Q.C."/>
            <person name="Ding S.J."/>
            <person name="Wang X.J."/>
            <person name="Zhu J.G."/>
            <person name="Ruan X.D."/>
            <person name="Zhao L."/>
            <person name="Wei J.T."/>
            <person name="Ye R.Z."/>
            <person name="Que T.C."/>
            <person name="Du C.H."/>
            <person name="Zhou Y.H."/>
            <person name="Cheng J.X."/>
            <person name="Dai P.F."/>
            <person name="Guo W.B."/>
            <person name="Han X.H."/>
            <person name="Huang E.J."/>
            <person name="Li L.F."/>
            <person name="Wei W."/>
            <person name="Gao Y.C."/>
            <person name="Liu J.Z."/>
            <person name="Shao H.Z."/>
            <person name="Wang X."/>
            <person name="Wang C.C."/>
            <person name="Yang T.C."/>
            <person name="Huo Q.B."/>
            <person name="Li W."/>
            <person name="Chen H.Y."/>
            <person name="Chen S.E."/>
            <person name="Zhou L.G."/>
            <person name="Ni X.B."/>
            <person name="Tian J.H."/>
            <person name="Sheng Y."/>
            <person name="Liu T."/>
            <person name="Pan Y.S."/>
            <person name="Xia L.Y."/>
            <person name="Li J."/>
            <person name="Zhao F."/>
            <person name="Cao W.C."/>
        </authorList>
    </citation>
    <scope>NUCLEOTIDE SEQUENCE</scope>
    <source>
        <strain evidence="3">Rsan-2018</strain>
    </source>
</reference>
<evidence type="ECO:0000313" key="4">
    <source>
        <dbReference type="Proteomes" id="UP000821837"/>
    </source>
</evidence>
<proteinExistence type="predicted"/>
<dbReference type="Pfam" id="PF19256">
    <property type="entry name" value="LAIKA"/>
    <property type="match status" value="1"/>
</dbReference>
<dbReference type="PANTHER" id="PTHR14304:SF11">
    <property type="entry name" value="SAP DOMAIN-CONTAINING PROTEIN"/>
    <property type="match status" value="1"/>
</dbReference>
<dbReference type="VEuPathDB" id="VectorBase:RSAN_041155"/>
<feature type="domain" description="LAIKA" evidence="2">
    <location>
        <begin position="1"/>
        <end position="44"/>
    </location>
</feature>